<accession>A0ABW3WKU3</accession>
<evidence type="ECO:0000256" key="1">
    <source>
        <dbReference type="SAM" id="Phobius"/>
    </source>
</evidence>
<organism evidence="2 3">
    <name type="scientific">Lutibacter holmesii</name>
    <dbReference type="NCBI Taxonomy" id="1137985"/>
    <lineage>
        <taxon>Bacteria</taxon>
        <taxon>Pseudomonadati</taxon>
        <taxon>Bacteroidota</taxon>
        <taxon>Flavobacteriia</taxon>
        <taxon>Flavobacteriales</taxon>
        <taxon>Flavobacteriaceae</taxon>
        <taxon>Lutibacter</taxon>
    </lineage>
</organism>
<gene>
    <name evidence="2" type="ORF">ACFQ5N_04265</name>
</gene>
<keyword evidence="1" id="KW-0472">Membrane</keyword>
<dbReference type="RefSeq" id="WP_386808021.1">
    <property type="nucleotide sequence ID" value="NZ_JBHTMV010000003.1"/>
</dbReference>
<keyword evidence="3" id="KW-1185">Reference proteome</keyword>
<reference evidence="3" key="1">
    <citation type="journal article" date="2019" name="Int. J. Syst. Evol. Microbiol.">
        <title>The Global Catalogue of Microorganisms (GCM) 10K type strain sequencing project: providing services to taxonomists for standard genome sequencing and annotation.</title>
        <authorList>
            <consortium name="The Broad Institute Genomics Platform"/>
            <consortium name="The Broad Institute Genome Sequencing Center for Infectious Disease"/>
            <person name="Wu L."/>
            <person name="Ma J."/>
        </authorList>
    </citation>
    <scope>NUCLEOTIDE SEQUENCE [LARGE SCALE GENOMIC DNA]</scope>
    <source>
        <strain evidence="3">CCUG 62221</strain>
    </source>
</reference>
<name>A0ABW3WKU3_9FLAO</name>
<feature type="transmembrane region" description="Helical" evidence="1">
    <location>
        <begin position="94"/>
        <end position="116"/>
    </location>
</feature>
<dbReference type="Proteomes" id="UP001597241">
    <property type="component" value="Unassembled WGS sequence"/>
</dbReference>
<feature type="transmembrane region" description="Helical" evidence="1">
    <location>
        <begin position="63"/>
        <end position="82"/>
    </location>
</feature>
<sequence length="146" mass="17301">MKLQILPNWCKKLGLAIFFIGTIVGGYDDFKEGFTEGYNSTRIKEQPLNYKPNSFLTDNFGEIGLHIFEIIGVLGMLIYMLSKEKIEDDYIHKLRYESYLLSSILWLVIAIIAYSFNENLKLSIDYFIYLFIWTYLITFFIKKRIY</sequence>
<keyword evidence="1" id="KW-0812">Transmembrane</keyword>
<dbReference type="EMBL" id="JBHTMV010000003">
    <property type="protein sequence ID" value="MFD1293045.1"/>
    <property type="molecule type" value="Genomic_DNA"/>
</dbReference>
<evidence type="ECO:0000313" key="3">
    <source>
        <dbReference type="Proteomes" id="UP001597241"/>
    </source>
</evidence>
<feature type="transmembrane region" description="Helical" evidence="1">
    <location>
        <begin position="122"/>
        <end position="141"/>
    </location>
</feature>
<keyword evidence="1" id="KW-1133">Transmembrane helix</keyword>
<protein>
    <submittedName>
        <fullName evidence="2">Uncharacterized protein</fullName>
    </submittedName>
</protein>
<proteinExistence type="predicted"/>
<comment type="caution">
    <text evidence="2">The sequence shown here is derived from an EMBL/GenBank/DDBJ whole genome shotgun (WGS) entry which is preliminary data.</text>
</comment>
<evidence type="ECO:0000313" key="2">
    <source>
        <dbReference type="EMBL" id="MFD1293045.1"/>
    </source>
</evidence>